<reference evidence="7 8" key="1">
    <citation type="journal article" date="2019" name="ISME J.">
        <title>Isolation and characterization of a thermophilic sulfur- and iron-reducing thaumarchaeote from a terrestrial acidic hot spring.</title>
        <authorList>
            <person name="Kato S."/>
            <person name="Itoh T."/>
            <person name="Yuki M."/>
            <person name="Nagamori M."/>
            <person name="Ohnishi M."/>
            <person name="Uematsu K."/>
            <person name="Suzuki K."/>
            <person name="Takashina T."/>
            <person name="Ohkuma M."/>
        </authorList>
    </citation>
    <scope>NUCLEOTIDE SEQUENCE [LARGE SCALE GENOMIC DNA]</scope>
    <source>
        <strain evidence="7 8">NAS-02</strain>
    </source>
</reference>
<dbReference type="Proteomes" id="UP000509448">
    <property type="component" value="Chromosome"/>
</dbReference>
<proteinExistence type="predicted"/>
<keyword evidence="5 6" id="KW-0472">Membrane</keyword>
<feature type="transmembrane region" description="Helical" evidence="6">
    <location>
        <begin position="155"/>
        <end position="178"/>
    </location>
</feature>
<keyword evidence="8" id="KW-1185">Reference proteome</keyword>
<feature type="transmembrane region" description="Helical" evidence="6">
    <location>
        <begin position="38"/>
        <end position="57"/>
    </location>
</feature>
<feature type="transmembrane region" description="Helical" evidence="6">
    <location>
        <begin position="251"/>
        <end position="272"/>
    </location>
</feature>
<gene>
    <name evidence="7" type="ORF">NAS2_1146</name>
</gene>
<dbReference type="InterPro" id="IPR043428">
    <property type="entry name" value="LivM-like"/>
</dbReference>
<sequence length="344" mass="36417">MDEMKMDPGSTFIRAIVVAVVLAIVAAVSTVMGAYPTLIAITIMVFFVYSLSWSLLANTGMVSLGQALFFALGAYAYGIFAISYGMNPIAALFAGPVTGALAGLVVGFISARLRDWYVGIFTFALTPAGYALAVSSQLQPWTAGAIGLATPRFPLASSLLLPFATALAFVAYLVIMIIKRRRIGYALSAINNDETAAGTVGINTRLYKTMVFGISGYMAALAGAMFVALYTSYIAPDYFGYPDISYSVWPIFYSMIGGMGSPEGVLLGTVLLDPLETAIRSWLSGISVVGGNLALVIFGLLLVVVLLKAPKGIYGYVTRYVESRRARARRAAEASAKAEVGTGQ</sequence>
<comment type="subcellular location">
    <subcellularLocation>
        <location evidence="1">Cell membrane</location>
        <topology evidence="1">Multi-pass membrane protein</topology>
    </subcellularLocation>
</comment>
<dbReference type="AlphaFoldDB" id="A0A4P2VNP5"/>
<evidence type="ECO:0000256" key="6">
    <source>
        <dbReference type="SAM" id="Phobius"/>
    </source>
</evidence>
<dbReference type="KEGG" id="ccai:NAS2_1146"/>
<name>A0A4P2VNP5_9ARCH</name>
<dbReference type="EMBL" id="AP018732">
    <property type="protein sequence ID" value="BBE42535.1"/>
    <property type="molecule type" value="Genomic_DNA"/>
</dbReference>
<dbReference type="Pfam" id="PF02653">
    <property type="entry name" value="BPD_transp_2"/>
    <property type="match status" value="1"/>
</dbReference>
<feature type="transmembrane region" description="Helical" evidence="6">
    <location>
        <begin position="116"/>
        <end position="135"/>
    </location>
</feature>
<evidence type="ECO:0000256" key="4">
    <source>
        <dbReference type="ARBA" id="ARBA00022989"/>
    </source>
</evidence>
<feature type="transmembrane region" description="Helical" evidence="6">
    <location>
        <begin position="12"/>
        <end position="32"/>
    </location>
</feature>
<evidence type="ECO:0000256" key="1">
    <source>
        <dbReference type="ARBA" id="ARBA00004651"/>
    </source>
</evidence>
<keyword evidence="3 6" id="KW-0812">Transmembrane</keyword>
<dbReference type="GO" id="GO:0015658">
    <property type="term" value="F:branched-chain amino acid transmembrane transporter activity"/>
    <property type="evidence" value="ECO:0007669"/>
    <property type="project" value="InterPro"/>
</dbReference>
<dbReference type="InterPro" id="IPR001851">
    <property type="entry name" value="ABC_transp_permease"/>
</dbReference>
<organism evidence="7 8">
    <name type="scientific">Conexivisphaera calida</name>
    <dbReference type="NCBI Taxonomy" id="1874277"/>
    <lineage>
        <taxon>Archaea</taxon>
        <taxon>Nitrososphaerota</taxon>
        <taxon>Conexivisphaeria</taxon>
        <taxon>Conexivisphaerales</taxon>
        <taxon>Conexivisphaeraceae</taxon>
        <taxon>Conexivisphaera</taxon>
    </lineage>
</organism>
<keyword evidence="4 6" id="KW-1133">Transmembrane helix</keyword>
<feature type="transmembrane region" description="Helical" evidence="6">
    <location>
        <begin position="89"/>
        <end position="109"/>
    </location>
</feature>
<protein>
    <submittedName>
        <fullName evidence="7">Branched-chain amino acid transport system permease protein LivM</fullName>
    </submittedName>
</protein>
<dbReference type="GO" id="GO:0005886">
    <property type="term" value="C:plasma membrane"/>
    <property type="evidence" value="ECO:0007669"/>
    <property type="project" value="UniProtKB-SubCell"/>
</dbReference>
<evidence type="ECO:0000256" key="2">
    <source>
        <dbReference type="ARBA" id="ARBA00022475"/>
    </source>
</evidence>
<feature type="transmembrane region" description="Helical" evidence="6">
    <location>
        <begin position="211"/>
        <end position="231"/>
    </location>
</feature>
<feature type="transmembrane region" description="Helical" evidence="6">
    <location>
        <begin position="284"/>
        <end position="307"/>
    </location>
</feature>
<dbReference type="PANTHER" id="PTHR30482:SF10">
    <property type="entry name" value="HIGH-AFFINITY BRANCHED-CHAIN AMINO ACID TRANSPORT PROTEIN BRAE"/>
    <property type="match status" value="1"/>
</dbReference>
<dbReference type="CDD" id="cd06581">
    <property type="entry name" value="TM_PBP1_LivM_like"/>
    <property type="match status" value="1"/>
</dbReference>
<keyword evidence="2" id="KW-1003">Cell membrane</keyword>
<evidence type="ECO:0000313" key="8">
    <source>
        <dbReference type="Proteomes" id="UP000509448"/>
    </source>
</evidence>
<dbReference type="PANTHER" id="PTHR30482">
    <property type="entry name" value="HIGH-AFFINITY BRANCHED-CHAIN AMINO ACID TRANSPORT SYSTEM PERMEASE"/>
    <property type="match status" value="1"/>
</dbReference>
<evidence type="ECO:0000256" key="3">
    <source>
        <dbReference type="ARBA" id="ARBA00022692"/>
    </source>
</evidence>
<evidence type="ECO:0000313" key="7">
    <source>
        <dbReference type="EMBL" id="BBE42535.1"/>
    </source>
</evidence>
<accession>A0A4P2VNP5</accession>
<evidence type="ECO:0000256" key="5">
    <source>
        <dbReference type="ARBA" id="ARBA00023136"/>
    </source>
</evidence>
<feature type="transmembrane region" description="Helical" evidence="6">
    <location>
        <begin position="64"/>
        <end position="83"/>
    </location>
</feature>